<reference evidence="3" key="1">
    <citation type="submission" date="2024-02" db="UniProtKB">
        <authorList>
            <consortium name="WormBaseParasite"/>
        </authorList>
    </citation>
    <scope>IDENTIFICATION</scope>
</reference>
<dbReference type="AlphaFoldDB" id="A0AAF3ESV4"/>
<feature type="transmembrane region" description="Helical" evidence="1">
    <location>
        <begin position="69"/>
        <end position="96"/>
    </location>
</feature>
<evidence type="ECO:0000313" key="2">
    <source>
        <dbReference type="Proteomes" id="UP000887575"/>
    </source>
</evidence>
<name>A0AAF3ESV4_9BILA</name>
<feature type="transmembrane region" description="Helical" evidence="1">
    <location>
        <begin position="142"/>
        <end position="166"/>
    </location>
</feature>
<organism evidence="2 3">
    <name type="scientific">Mesorhabditis belari</name>
    <dbReference type="NCBI Taxonomy" id="2138241"/>
    <lineage>
        <taxon>Eukaryota</taxon>
        <taxon>Metazoa</taxon>
        <taxon>Ecdysozoa</taxon>
        <taxon>Nematoda</taxon>
        <taxon>Chromadorea</taxon>
        <taxon>Rhabditida</taxon>
        <taxon>Rhabditina</taxon>
        <taxon>Rhabditomorpha</taxon>
        <taxon>Rhabditoidea</taxon>
        <taxon>Rhabditidae</taxon>
        <taxon>Mesorhabditinae</taxon>
        <taxon>Mesorhabditis</taxon>
    </lineage>
</organism>
<dbReference type="WBParaSite" id="MBELARI_LOCUS16695">
    <property type="protein sequence ID" value="MBELARI_LOCUS16695"/>
    <property type="gene ID" value="MBELARI_LOCUS16695"/>
</dbReference>
<evidence type="ECO:0000256" key="1">
    <source>
        <dbReference type="SAM" id="Phobius"/>
    </source>
</evidence>
<proteinExistence type="predicted"/>
<keyword evidence="1" id="KW-0472">Membrane</keyword>
<sequence>MFPTSFYISKDTAISIACYSLTFLHFISQVIGDVVMGVEYYRGYQYIKDPDSGNGSGGSVKRGSLHVSIGLLIGSYAMVIAGILLYITTMVLTIIGFRRRIRLLSYAYLIYLSTQFLAWFDMGSSGLSMQINSFFWMGFGMYFSYLFLVLHYSGQFIIVVQLCLAYQNAYERERSINCVQCENGNVQLTTIPLTILIYLYVSSTAGLIMYLLSVAFTFIGFQRRLLSLCYVYPMYLVSFR</sequence>
<evidence type="ECO:0000313" key="3">
    <source>
        <dbReference type="WBParaSite" id="MBELARI_LOCUS16695"/>
    </source>
</evidence>
<protein>
    <submittedName>
        <fullName evidence="3">Uncharacterized protein</fullName>
    </submittedName>
</protein>
<feature type="transmembrane region" description="Helical" evidence="1">
    <location>
        <begin position="197"/>
        <end position="221"/>
    </location>
</feature>
<feature type="transmembrane region" description="Helical" evidence="1">
    <location>
        <begin position="12"/>
        <end position="31"/>
    </location>
</feature>
<accession>A0AAF3ESV4</accession>
<keyword evidence="1" id="KW-0812">Transmembrane</keyword>
<dbReference type="Proteomes" id="UP000887575">
    <property type="component" value="Unassembled WGS sequence"/>
</dbReference>
<feature type="transmembrane region" description="Helical" evidence="1">
    <location>
        <begin position="103"/>
        <end position="122"/>
    </location>
</feature>
<keyword evidence="2" id="KW-1185">Reference proteome</keyword>
<keyword evidence="1" id="KW-1133">Transmembrane helix</keyword>